<evidence type="ECO:0000313" key="3">
    <source>
        <dbReference type="Proteomes" id="UP000574390"/>
    </source>
</evidence>
<gene>
    <name evidence="2" type="ORF">FOZ62_015136</name>
</gene>
<evidence type="ECO:0000259" key="1">
    <source>
        <dbReference type="PROSITE" id="PS50106"/>
    </source>
</evidence>
<dbReference type="EMBL" id="JABANM010012119">
    <property type="protein sequence ID" value="KAF4736545.1"/>
    <property type="molecule type" value="Genomic_DNA"/>
</dbReference>
<feature type="non-terminal residue" evidence="2">
    <location>
        <position position="1"/>
    </location>
</feature>
<accession>A0A7J6SUT4</accession>
<feature type="non-terminal residue" evidence="2">
    <location>
        <position position="149"/>
    </location>
</feature>
<dbReference type="Proteomes" id="UP000574390">
    <property type="component" value="Unassembled WGS sequence"/>
</dbReference>
<dbReference type="AlphaFoldDB" id="A0A7J6SUT4"/>
<comment type="caution">
    <text evidence="2">The sequence shown here is derived from an EMBL/GenBank/DDBJ whole genome shotgun (WGS) entry which is preliminary data.</text>
</comment>
<sequence>LPLPLVKHVFPEGPADRKGEVREGDFLLAINGDTSVVTQDYSTCIEPLLLQRPLKLTFCHPLEEEEERPSTVDEGIISDPTGESLEAEEAAAADEKEYLECFQLLFHAVFALSGDRALQQAILAEDGTEVGPVVEWIVSTFITSDGPSG</sequence>
<evidence type="ECO:0000313" key="2">
    <source>
        <dbReference type="EMBL" id="KAF4736545.1"/>
    </source>
</evidence>
<dbReference type="Gene3D" id="2.30.42.10">
    <property type="match status" value="1"/>
</dbReference>
<feature type="domain" description="PDZ" evidence="1">
    <location>
        <begin position="5"/>
        <end position="36"/>
    </location>
</feature>
<protein>
    <recommendedName>
        <fullName evidence="1">PDZ domain-containing protein</fullName>
    </recommendedName>
</protein>
<reference evidence="2 3" key="1">
    <citation type="submission" date="2020-04" db="EMBL/GenBank/DDBJ databases">
        <title>Perkinsus olseni comparative genomics.</title>
        <authorList>
            <person name="Bogema D.R."/>
        </authorList>
    </citation>
    <scope>NUCLEOTIDE SEQUENCE [LARGE SCALE GENOMIC DNA]</scope>
    <source>
        <strain evidence="2">ATCC PRA-205</strain>
    </source>
</reference>
<dbReference type="InterPro" id="IPR001478">
    <property type="entry name" value="PDZ"/>
</dbReference>
<dbReference type="PROSITE" id="PS50106">
    <property type="entry name" value="PDZ"/>
    <property type="match status" value="1"/>
</dbReference>
<name>A0A7J6SUT4_PEROL</name>
<dbReference type="InterPro" id="IPR036034">
    <property type="entry name" value="PDZ_sf"/>
</dbReference>
<dbReference type="SUPFAM" id="SSF50156">
    <property type="entry name" value="PDZ domain-like"/>
    <property type="match status" value="1"/>
</dbReference>
<organism evidence="2 3">
    <name type="scientific">Perkinsus olseni</name>
    <name type="common">Perkinsus atlanticus</name>
    <dbReference type="NCBI Taxonomy" id="32597"/>
    <lineage>
        <taxon>Eukaryota</taxon>
        <taxon>Sar</taxon>
        <taxon>Alveolata</taxon>
        <taxon>Perkinsozoa</taxon>
        <taxon>Perkinsea</taxon>
        <taxon>Perkinsida</taxon>
        <taxon>Perkinsidae</taxon>
        <taxon>Perkinsus</taxon>
    </lineage>
</organism>
<proteinExistence type="predicted"/>